<proteinExistence type="predicted"/>
<reference evidence="2" key="1">
    <citation type="submission" date="2016-10" db="EMBL/GenBank/DDBJ databases">
        <authorList>
            <person name="Varghese N."/>
            <person name="Submissions S."/>
        </authorList>
    </citation>
    <scope>NUCLEOTIDE SEQUENCE [LARGE SCALE GENOMIC DNA]</scope>
    <source>
        <strain evidence="2">DSM 24740</strain>
    </source>
</reference>
<gene>
    <name evidence="1" type="ORF">SAMN05444359_11640</name>
</gene>
<protein>
    <submittedName>
        <fullName evidence="1">Bacillithiol system protein YtxJ</fullName>
    </submittedName>
</protein>
<dbReference type="FunCoup" id="A0A1H9J0W3">
    <property type="interactions" value="8"/>
</dbReference>
<dbReference type="Proteomes" id="UP000199021">
    <property type="component" value="Unassembled WGS sequence"/>
</dbReference>
<sequence length="114" mass="13180">MNWHHITSVNDIETIIDRSRVVPCLILKHSTRCPISSMAKNRLEMSWDINEEELDTYFLDLIRYRDVSNQIAATFGVQHESPQAILIKDGQAIYDASHLNIRIDDLRLAQSQDT</sequence>
<evidence type="ECO:0000313" key="1">
    <source>
        <dbReference type="EMBL" id="SEQ80436.1"/>
    </source>
</evidence>
<accession>A0A1H9J0W3</accession>
<name>A0A1H9J0W3_9BACT</name>
<evidence type="ECO:0000313" key="2">
    <source>
        <dbReference type="Proteomes" id="UP000199021"/>
    </source>
</evidence>
<organism evidence="1 2">
    <name type="scientific">Neolewinella agarilytica</name>
    <dbReference type="NCBI Taxonomy" id="478744"/>
    <lineage>
        <taxon>Bacteria</taxon>
        <taxon>Pseudomonadati</taxon>
        <taxon>Bacteroidota</taxon>
        <taxon>Saprospiria</taxon>
        <taxon>Saprospirales</taxon>
        <taxon>Lewinellaceae</taxon>
        <taxon>Neolewinella</taxon>
    </lineage>
</organism>
<dbReference type="Gene3D" id="3.40.30.10">
    <property type="entry name" value="Glutaredoxin"/>
    <property type="match status" value="1"/>
</dbReference>
<dbReference type="STRING" id="478744.SAMN05444359_11640"/>
<dbReference type="InterPro" id="IPR022551">
    <property type="entry name" value="BrxC"/>
</dbReference>
<dbReference type="NCBIfam" id="TIGR04019">
    <property type="entry name" value="B_thiol_YtxJ"/>
    <property type="match status" value="1"/>
</dbReference>
<dbReference type="AlphaFoldDB" id="A0A1H9J0W3"/>
<dbReference type="Pfam" id="PF11009">
    <property type="entry name" value="BrxC"/>
    <property type="match status" value="1"/>
</dbReference>
<keyword evidence="2" id="KW-1185">Reference proteome</keyword>
<dbReference type="InParanoid" id="A0A1H9J0W3"/>
<dbReference type="OrthoDB" id="677051at2"/>
<dbReference type="RefSeq" id="WP_090169834.1">
    <property type="nucleotide sequence ID" value="NZ_FOFB01000016.1"/>
</dbReference>
<dbReference type="EMBL" id="FOFB01000016">
    <property type="protein sequence ID" value="SEQ80436.1"/>
    <property type="molecule type" value="Genomic_DNA"/>
</dbReference>